<dbReference type="PROSITE" id="PS00216">
    <property type="entry name" value="SUGAR_TRANSPORT_1"/>
    <property type="match status" value="1"/>
</dbReference>
<dbReference type="InterPro" id="IPR005828">
    <property type="entry name" value="MFS_sugar_transport-like"/>
</dbReference>
<feature type="transmembrane region" description="Helical" evidence="7">
    <location>
        <begin position="430"/>
        <end position="451"/>
    </location>
</feature>
<dbReference type="Pfam" id="PF00083">
    <property type="entry name" value="Sugar_tr"/>
    <property type="match status" value="1"/>
</dbReference>
<dbReference type="InterPro" id="IPR020846">
    <property type="entry name" value="MFS_dom"/>
</dbReference>
<comment type="caution">
    <text evidence="9">The sequence shown here is derived from an EMBL/GenBank/DDBJ whole genome shotgun (WGS) entry which is preliminary data.</text>
</comment>
<dbReference type="RefSeq" id="WP_307426188.1">
    <property type="nucleotide sequence ID" value="NZ_JAUSVK010000001.1"/>
</dbReference>
<dbReference type="PROSITE" id="PS50850">
    <property type="entry name" value="MFS"/>
    <property type="match status" value="1"/>
</dbReference>
<keyword evidence="4 7" id="KW-0812">Transmembrane</keyword>
<feature type="transmembrane region" description="Helical" evidence="7">
    <location>
        <begin position="275"/>
        <end position="302"/>
    </location>
</feature>
<reference evidence="9 10" key="1">
    <citation type="submission" date="2023-07" db="EMBL/GenBank/DDBJ databases">
        <title>Genomic Encyclopedia of Type Strains, Phase IV (KMG-IV): sequencing the most valuable type-strain genomes for metagenomic binning, comparative biology and taxonomic classification.</title>
        <authorList>
            <person name="Goeker M."/>
        </authorList>
    </citation>
    <scope>NUCLEOTIDE SEQUENCE [LARGE SCALE GENOMIC DNA]</scope>
    <source>
        <strain evidence="9 10">DSM 5896</strain>
    </source>
</reference>
<evidence type="ECO:0000256" key="1">
    <source>
        <dbReference type="ARBA" id="ARBA00004141"/>
    </source>
</evidence>
<feature type="transmembrane region" description="Helical" evidence="7">
    <location>
        <begin position="403"/>
        <end position="424"/>
    </location>
</feature>
<dbReference type="PROSITE" id="PS00217">
    <property type="entry name" value="SUGAR_TRANSPORT_2"/>
    <property type="match status" value="1"/>
</dbReference>
<keyword evidence="5 7" id="KW-1133">Transmembrane helix</keyword>
<dbReference type="InterPro" id="IPR050814">
    <property type="entry name" value="Myo-inositol_Transporter"/>
</dbReference>
<evidence type="ECO:0000256" key="7">
    <source>
        <dbReference type="SAM" id="Phobius"/>
    </source>
</evidence>
<keyword evidence="10" id="KW-1185">Reference proteome</keyword>
<accession>A0ABU0FCR6</accession>
<dbReference type="SUPFAM" id="SSF103473">
    <property type="entry name" value="MFS general substrate transporter"/>
    <property type="match status" value="1"/>
</dbReference>
<evidence type="ECO:0000256" key="3">
    <source>
        <dbReference type="ARBA" id="ARBA00022448"/>
    </source>
</evidence>
<evidence type="ECO:0000256" key="2">
    <source>
        <dbReference type="ARBA" id="ARBA00010992"/>
    </source>
</evidence>
<feature type="transmembrane region" description="Helical" evidence="7">
    <location>
        <begin position="166"/>
        <end position="185"/>
    </location>
</feature>
<name>A0ABU0FCR6_9HYPH</name>
<dbReference type="InterPro" id="IPR036259">
    <property type="entry name" value="MFS_trans_sf"/>
</dbReference>
<keyword evidence="3" id="KW-0813">Transport</keyword>
<dbReference type="CDD" id="cd17316">
    <property type="entry name" value="MFS_SV2_like"/>
    <property type="match status" value="1"/>
</dbReference>
<feature type="transmembrane region" description="Helical" evidence="7">
    <location>
        <begin position="308"/>
        <end position="328"/>
    </location>
</feature>
<sequence>MATASGSIVASPADQALMDKAVKYLVSNYSPQSKRVGWLMLASILVEAWDLYSIAFVMIYLKEIFNPSPALLGFAAAGTQAGAVIGSLLGGWLSDRIGRRKVFLSTMLMFIVLALAQAFAPNMVWLAVIRLVLGIPLGSDISNGYTYIMEFLPKGEREVVGNRWQFMFALGQVVTLACIAVFIIINLPPDLIWRVTLGLGALPAAIIFLLRHNLPETAIWLIRHGRFREAKQVAAEMYHDGLDMLPDRDVVVEKPKSSAFLAHIFKDPIRRRATLFGWIACVAQGLEFSTFAFYIPVLLFMVGVSGALGTNLVTIALYLVAAVSGWVGPLITPKIGQRGLSIWGFSIVLVGLLVAAFALYTGHTIILPFAAAAVLWGHYWDAENCMTIPTMVARPEYRGTASGFAYIFVKLPSFLGIFLFPVLFGAIGQANATLVTAIFPLMGLLAAIFILPEVYGYEDD</sequence>
<dbReference type="InterPro" id="IPR005829">
    <property type="entry name" value="Sugar_transporter_CS"/>
</dbReference>
<dbReference type="EMBL" id="JAUSVK010000001">
    <property type="protein sequence ID" value="MDQ0392390.1"/>
    <property type="molecule type" value="Genomic_DNA"/>
</dbReference>
<keyword evidence="6 7" id="KW-0472">Membrane</keyword>
<proteinExistence type="inferred from homology"/>
<comment type="subcellular location">
    <subcellularLocation>
        <location evidence="1">Membrane</location>
        <topology evidence="1">Multi-pass membrane protein</topology>
    </subcellularLocation>
</comment>
<feature type="transmembrane region" description="Helical" evidence="7">
    <location>
        <begin position="340"/>
        <end position="359"/>
    </location>
</feature>
<evidence type="ECO:0000256" key="5">
    <source>
        <dbReference type="ARBA" id="ARBA00022989"/>
    </source>
</evidence>
<protein>
    <submittedName>
        <fullName evidence="9">MFS family permease</fullName>
    </submittedName>
</protein>
<feature type="transmembrane region" description="Helical" evidence="7">
    <location>
        <begin position="71"/>
        <end position="90"/>
    </location>
</feature>
<dbReference type="PANTHER" id="PTHR48020">
    <property type="entry name" value="PROTON MYO-INOSITOL COTRANSPORTER"/>
    <property type="match status" value="1"/>
</dbReference>
<gene>
    <name evidence="9" type="ORF">J3R73_002182</name>
</gene>
<feature type="transmembrane region" description="Helical" evidence="7">
    <location>
        <begin position="365"/>
        <end position="382"/>
    </location>
</feature>
<dbReference type="Proteomes" id="UP001237448">
    <property type="component" value="Unassembled WGS sequence"/>
</dbReference>
<comment type="similarity">
    <text evidence="2">Belongs to the major facilitator superfamily. Sugar transporter (TC 2.A.1.1) family.</text>
</comment>
<organism evidence="9 10">
    <name type="scientific">Labrys monachus</name>
    <dbReference type="NCBI Taxonomy" id="217067"/>
    <lineage>
        <taxon>Bacteria</taxon>
        <taxon>Pseudomonadati</taxon>
        <taxon>Pseudomonadota</taxon>
        <taxon>Alphaproteobacteria</taxon>
        <taxon>Hyphomicrobiales</taxon>
        <taxon>Xanthobacteraceae</taxon>
        <taxon>Labrys</taxon>
    </lineage>
</organism>
<evidence type="ECO:0000256" key="4">
    <source>
        <dbReference type="ARBA" id="ARBA00022692"/>
    </source>
</evidence>
<dbReference type="PANTHER" id="PTHR48020:SF12">
    <property type="entry name" value="PROTON MYO-INOSITOL COTRANSPORTER"/>
    <property type="match status" value="1"/>
</dbReference>
<evidence type="ECO:0000256" key="6">
    <source>
        <dbReference type="ARBA" id="ARBA00023136"/>
    </source>
</evidence>
<feature type="transmembrane region" description="Helical" evidence="7">
    <location>
        <begin position="125"/>
        <end position="145"/>
    </location>
</feature>
<feature type="transmembrane region" description="Helical" evidence="7">
    <location>
        <begin position="191"/>
        <end position="210"/>
    </location>
</feature>
<evidence type="ECO:0000259" key="8">
    <source>
        <dbReference type="PROSITE" id="PS50850"/>
    </source>
</evidence>
<feature type="domain" description="Major facilitator superfamily (MFS) profile" evidence="8">
    <location>
        <begin position="36"/>
        <end position="455"/>
    </location>
</feature>
<evidence type="ECO:0000313" key="9">
    <source>
        <dbReference type="EMBL" id="MDQ0392390.1"/>
    </source>
</evidence>
<dbReference type="Gene3D" id="1.20.1250.20">
    <property type="entry name" value="MFS general substrate transporter like domains"/>
    <property type="match status" value="1"/>
</dbReference>
<evidence type="ECO:0000313" key="10">
    <source>
        <dbReference type="Proteomes" id="UP001237448"/>
    </source>
</evidence>
<feature type="transmembrane region" description="Helical" evidence="7">
    <location>
        <begin position="102"/>
        <end position="119"/>
    </location>
</feature>
<feature type="transmembrane region" description="Helical" evidence="7">
    <location>
        <begin position="38"/>
        <end position="59"/>
    </location>
</feature>